<sequence length="174" mass="20213">MFDDFENNQEHFNKTDNDTTIIKKNQNLNKDVYNLILNEIKFCYNTTSTINKTIIDNYLSDNKVAEDKCRLKKSSTNNRSFNKILDDIYSLNISDKSCKNSNNTTIEKNKNKTLSNNNSISSKELNTRIVQKTLLSTLKTSITHKTRKRKFSNNIKSNAKQTKLNFISKKQKTI</sequence>
<evidence type="ECO:0000313" key="2">
    <source>
        <dbReference type="Proteomes" id="UP000193719"/>
    </source>
</evidence>
<organism evidence="1 2">
    <name type="scientific">Piromyces finnis</name>
    <dbReference type="NCBI Taxonomy" id="1754191"/>
    <lineage>
        <taxon>Eukaryota</taxon>
        <taxon>Fungi</taxon>
        <taxon>Fungi incertae sedis</taxon>
        <taxon>Chytridiomycota</taxon>
        <taxon>Chytridiomycota incertae sedis</taxon>
        <taxon>Neocallimastigomycetes</taxon>
        <taxon>Neocallimastigales</taxon>
        <taxon>Neocallimastigaceae</taxon>
        <taxon>Piromyces</taxon>
    </lineage>
</organism>
<reference evidence="1 2" key="1">
    <citation type="submission" date="2016-08" db="EMBL/GenBank/DDBJ databases">
        <title>Genomes of anaerobic fungi encode conserved fungal cellulosomes for biomass hydrolysis.</title>
        <authorList>
            <consortium name="DOE Joint Genome Institute"/>
            <person name="Haitjema C.H."/>
            <person name="Gilmore S.P."/>
            <person name="Henske J.K."/>
            <person name="Solomon K.V."/>
            <person name="De Groot R."/>
            <person name="Kuo A."/>
            <person name="Mondo S.J."/>
            <person name="Salamov A.A."/>
            <person name="Labutti K."/>
            <person name="Zhao Z."/>
            <person name="Chiniquy J."/>
            <person name="Barry K."/>
            <person name="Brewer H.M."/>
            <person name="Purvine S.O."/>
            <person name="Wright A.T."/>
            <person name="Boxma B."/>
            <person name="Van Alen T."/>
            <person name="Hackstein J.H."/>
            <person name="Baker S.E."/>
            <person name="Grigoriev I.V."/>
            <person name="O'Malley M.A."/>
        </authorList>
    </citation>
    <scope>NUCLEOTIDE SEQUENCE [LARGE SCALE GENOMIC DNA]</scope>
    <source>
        <strain evidence="2">finn</strain>
    </source>
</reference>
<gene>
    <name evidence="1" type="ORF">BCR36DRAFT_587153</name>
</gene>
<accession>A0A1Y1UWH6</accession>
<reference evidence="1 2" key="2">
    <citation type="submission" date="2016-08" db="EMBL/GenBank/DDBJ databases">
        <title>Pervasive Adenine N6-methylation of Active Genes in Fungi.</title>
        <authorList>
            <consortium name="DOE Joint Genome Institute"/>
            <person name="Mondo S.J."/>
            <person name="Dannebaum R.O."/>
            <person name="Kuo R.C."/>
            <person name="Labutti K."/>
            <person name="Haridas S."/>
            <person name="Kuo A."/>
            <person name="Salamov A."/>
            <person name="Ahrendt S.R."/>
            <person name="Lipzen A."/>
            <person name="Sullivan W."/>
            <person name="Andreopoulos W.B."/>
            <person name="Clum A."/>
            <person name="Lindquist E."/>
            <person name="Daum C."/>
            <person name="Ramamoorthy G.K."/>
            <person name="Gryganskyi A."/>
            <person name="Culley D."/>
            <person name="Magnuson J.K."/>
            <person name="James T.Y."/>
            <person name="O'Malley M.A."/>
            <person name="Stajich J.E."/>
            <person name="Spatafora J.W."/>
            <person name="Visel A."/>
            <person name="Grigoriev I.V."/>
        </authorList>
    </citation>
    <scope>NUCLEOTIDE SEQUENCE [LARGE SCALE GENOMIC DNA]</scope>
    <source>
        <strain evidence="2">finn</strain>
    </source>
</reference>
<evidence type="ECO:0000313" key="1">
    <source>
        <dbReference type="EMBL" id="ORX42443.1"/>
    </source>
</evidence>
<comment type="caution">
    <text evidence="1">The sequence shown here is derived from an EMBL/GenBank/DDBJ whole genome shotgun (WGS) entry which is preliminary data.</text>
</comment>
<dbReference type="EMBL" id="MCFH01000064">
    <property type="protein sequence ID" value="ORX42443.1"/>
    <property type="molecule type" value="Genomic_DNA"/>
</dbReference>
<dbReference type="OrthoDB" id="10580688at2759"/>
<proteinExistence type="predicted"/>
<protein>
    <submittedName>
        <fullName evidence="1">Uncharacterized protein</fullName>
    </submittedName>
</protein>
<dbReference type="Proteomes" id="UP000193719">
    <property type="component" value="Unassembled WGS sequence"/>
</dbReference>
<name>A0A1Y1UWH6_9FUNG</name>
<keyword evidence="2" id="KW-1185">Reference proteome</keyword>
<dbReference type="AlphaFoldDB" id="A0A1Y1UWH6"/>